<evidence type="ECO:0000313" key="2">
    <source>
        <dbReference type="Proteomes" id="UP000305546"/>
    </source>
</evidence>
<dbReference type="Proteomes" id="UP000305546">
    <property type="component" value="Unassembled WGS sequence"/>
</dbReference>
<reference evidence="1 2" key="1">
    <citation type="submission" date="2019-06" db="EMBL/GenBank/DDBJ databases">
        <title>Amycolatopsis alkalitolerans sp. nov., isolated from Gastrodia elata Blume.</title>
        <authorList>
            <person name="Narsing Rao M.P."/>
            <person name="Li W.J."/>
        </authorList>
    </citation>
    <scope>NUCLEOTIDE SEQUENCE [LARGE SCALE GENOMIC DNA]</scope>
    <source>
        <strain evidence="1 2">SYSUP0005</strain>
    </source>
</reference>
<organism evidence="1 2">
    <name type="scientific">Amycolatopsis alkalitolerans</name>
    <dbReference type="NCBI Taxonomy" id="2547244"/>
    <lineage>
        <taxon>Bacteria</taxon>
        <taxon>Bacillati</taxon>
        <taxon>Actinomycetota</taxon>
        <taxon>Actinomycetes</taxon>
        <taxon>Pseudonocardiales</taxon>
        <taxon>Pseudonocardiaceae</taxon>
        <taxon>Amycolatopsis</taxon>
    </lineage>
</organism>
<dbReference type="EMBL" id="VDFW01000008">
    <property type="protein sequence ID" value="TNC26398.1"/>
    <property type="molecule type" value="Genomic_DNA"/>
</dbReference>
<sequence length="173" mass="19241">MTNPHPLAQARHRDTETRQHRVHQALAEMSADGSEITVSHVARRAGVHRSFIHRHPDLHSAVIQAQAAAGTAPSPRATKIGQTSLRTENANLHAHNRRLAERITTLEHRLSEALGHQAFHRAGLAASTADLRAQLTEQTQASIELTGRLERREAELADARETIRRLMNENNRA</sequence>
<dbReference type="RefSeq" id="WP_139096687.1">
    <property type="nucleotide sequence ID" value="NZ_VDFW01000008.1"/>
</dbReference>
<keyword evidence="2" id="KW-1185">Reference proteome</keyword>
<accession>A0A5C4M2F3</accession>
<name>A0A5C4M2F3_9PSEU</name>
<protein>
    <submittedName>
        <fullName evidence="1">Uncharacterized protein</fullName>
    </submittedName>
</protein>
<evidence type="ECO:0000313" key="1">
    <source>
        <dbReference type="EMBL" id="TNC26398.1"/>
    </source>
</evidence>
<dbReference type="InterPro" id="IPR046229">
    <property type="entry name" value="TnpC-like"/>
</dbReference>
<gene>
    <name evidence="1" type="ORF">FG385_11600</name>
</gene>
<dbReference type="OrthoDB" id="3697743at2"/>
<comment type="caution">
    <text evidence="1">The sequence shown here is derived from an EMBL/GenBank/DDBJ whole genome shotgun (WGS) entry which is preliminary data.</text>
</comment>
<proteinExistence type="predicted"/>
<dbReference type="Pfam" id="PF19776">
    <property type="entry name" value="DUF6262"/>
    <property type="match status" value="1"/>
</dbReference>
<dbReference type="AlphaFoldDB" id="A0A5C4M2F3"/>